<evidence type="ECO:0000256" key="1">
    <source>
        <dbReference type="SAM" id="Phobius"/>
    </source>
</evidence>
<keyword evidence="1" id="KW-0812">Transmembrane</keyword>
<feature type="transmembrane region" description="Helical" evidence="1">
    <location>
        <begin position="267"/>
        <end position="288"/>
    </location>
</feature>
<evidence type="ECO:0008006" key="4">
    <source>
        <dbReference type="Google" id="ProtNLM"/>
    </source>
</evidence>
<feature type="transmembrane region" description="Helical" evidence="1">
    <location>
        <begin position="107"/>
        <end position="123"/>
    </location>
</feature>
<evidence type="ECO:0000313" key="3">
    <source>
        <dbReference type="Proteomes" id="UP000229699"/>
    </source>
</evidence>
<feature type="transmembrane region" description="Helical" evidence="1">
    <location>
        <begin position="83"/>
        <end position="101"/>
    </location>
</feature>
<feature type="transmembrane region" description="Helical" evidence="1">
    <location>
        <begin position="187"/>
        <end position="206"/>
    </location>
</feature>
<dbReference type="EMBL" id="PCTC01000060">
    <property type="protein sequence ID" value="PIP63365.1"/>
    <property type="molecule type" value="Genomic_DNA"/>
</dbReference>
<keyword evidence="1" id="KW-1133">Transmembrane helix</keyword>
<accession>A0A2H0C0A5</accession>
<organism evidence="2 3">
    <name type="scientific">Candidatus Roizmanbacteria bacterium CG22_combo_CG10-13_8_21_14_all_34_12</name>
    <dbReference type="NCBI Taxonomy" id="1974860"/>
    <lineage>
        <taxon>Bacteria</taxon>
        <taxon>Candidatus Roizmaniibacteriota</taxon>
    </lineage>
</organism>
<feature type="transmembrane region" description="Helical" evidence="1">
    <location>
        <begin position="56"/>
        <end position="76"/>
    </location>
</feature>
<protein>
    <recommendedName>
        <fullName evidence="4">Glycosyltransferase RgtA/B/C/D-like domain-containing protein</fullName>
    </recommendedName>
</protein>
<feature type="transmembrane region" description="Helical" evidence="1">
    <location>
        <begin position="218"/>
        <end position="238"/>
    </location>
</feature>
<proteinExistence type="predicted"/>
<reference evidence="2 3" key="1">
    <citation type="submission" date="2017-09" db="EMBL/GenBank/DDBJ databases">
        <title>Depth-based differentiation of microbial function through sediment-hosted aquifers and enrichment of novel symbionts in the deep terrestrial subsurface.</title>
        <authorList>
            <person name="Probst A.J."/>
            <person name="Ladd B."/>
            <person name="Jarett J.K."/>
            <person name="Geller-Mcgrath D.E."/>
            <person name="Sieber C.M."/>
            <person name="Emerson J.B."/>
            <person name="Anantharaman K."/>
            <person name="Thomas B.C."/>
            <person name="Malmstrom R."/>
            <person name="Stieglmeier M."/>
            <person name="Klingl A."/>
            <person name="Woyke T."/>
            <person name="Ryan C.M."/>
            <person name="Banfield J.F."/>
        </authorList>
    </citation>
    <scope>NUCLEOTIDE SEQUENCE [LARGE SCALE GENOMIC DNA]</scope>
    <source>
        <strain evidence="2">CG22_combo_CG10-13_8_21_14_all_34_12</strain>
    </source>
</reference>
<sequence>MKKIINKKFLVLSICIIVLNLLIKGFLVTSHPNSINPEEIDLITRLSFLKSFDPYSLRYIIVAISSLFTTLSFILLYRITKNLSWSFLSGLLLTYSPWIFIISRYSNFYLVVLSLCISSFLFFYKSKLKYILIFFLIFISGYFLYQNKIFITNNYINDFGAILRLIDFKNLYFTGDYTSSFIRIPKTGFFLLFEFLIFLYGIYTLVFEPCNNKVKRIIFEIFLIGFIWFFITPSNLIISNKSMFIFYSIGLVIAFGYSSLMSKRATVAWFIMPLIICGFIFYQELFYFHFDIKNSSDWGFSEEKISKFLETNAKNLNFVYVSKDASSFIKYLPIFGKNFVTKKINIIENDWIRDKALTICIKKKVICILKESDLKPIGLGRDNLREKIYYYNGLTAYLILSKESLTINVLNK</sequence>
<dbReference type="Proteomes" id="UP000229699">
    <property type="component" value="Unassembled WGS sequence"/>
</dbReference>
<keyword evidence="1" id="KW-0472">Membrane</keyword>
<feature type="transmembrane region" description="Helical" evidence="1">
    <location>
        <begin position="130"/>
        <end position="145"/>
    </location>
</feature>
<feature type="transmembrane region" description="Helical" evidence="1">
    <location>
        <begin position="244"/>
        <end position="260"/>
    </location>
</feature>
<evidence type="ECO:0000313" key="2">
    <source>
        <dbReference type="EMBL" id="PIP63365.1"/>
    </source>
</evidence>
<dbReference type="AlphaFoldDB" id="A0A2H0C0A5"/>
<gene>
    <name evidence="2" type="ORF">COW97_02815</name>
</gene>
<feature type="transmembrane region" description="Helical" evidence="1">
    <location>
        <begin position="9"/>
        <end position="27"/>
    </location>
</feature>
<comment type="caution">
    <text evidence="2">The sequence shown here is derived from an EMBL/GenBank/DDBJ whole genome shotgun (WGS) entry which is preliminary data.</text>
</comment>
<name>A0A2H0C0A5_9BACT</name>